<dbReference type="RefSeq" id="WP_274140763.1">
    <property type="nucleotide sequence ID" value="NZ_JAJUBB010000003.1"/>
</dbReference>
<dbReference type="EMBL" id="JAJUBB010000003">
    <property type="protein sequence ID" value="MDD1780634.1"/>
    <property type="molecule type" value="Genomic_DNA"/>
</dbReference>
<proteinExistence type="predicted"/>
<name>A0ABT5QIF5_9GAMM</name>
<evidence type="ECO:0008006" key="3">
    <source>
        <dbReference type="Google" id="ProtNLM"/>
    </source>
</evidence>
<dbReference type="Proteomes" id="UP001149821">
    <property type="component" value="Unassembled WGS sequence"/>
</dbReference>
<organism evidence="1 2">
    <name type="scientific">Enterovibrio qingdaonensis</name>
    <dbReference type="NCBI Taxonomy" id="2899818"/>
    <lineage>
        <taxon>Bacteria</taxon>
        <taxon>Pseudomonadati</taxon>
        <taxon>Pseudomonadota</taxon>
        <taxon>Gammaproteobacteria</taxon>
        <taxon>Vibrionales</taxon>
        <taxon>Vibrionaceae</taxon>
        <taxon>Enterovibrio</taxon>
    </lineage>
</organism>
<evidence type="ECO:0000313" key="2">
    <source>
        <dbReference type="Proteomes" id="UP001149821"/>
    </source>
</evidence>
<gene>
    <name evidence="1" type="ORF">LRP49_05400</name>
</gene>
<protein>
    <recommendedName>
        <fullName evidence="3">Transcriptional regulator</fullName>
    </recommendedName>
</protein>
<accession>A0ABT5QIF5</accession>
<keyword evidence="2" id="KW-1185">Reference proteome</keyword>
<evidence type="ECO:0000313" key="1">
    <source>
        <dbReference type="EMBL" id="MDD1780634.1"/>
    </source>
</evidence>
<reference evidence="1" key="1">
    <citation type="submission" date="2021-12" db="EMBL/GenBank/DDBJ databases">
        <title>Enterovibrio ZSDZ35 sp. nov. and Enterovibrio ZSDZ42 sp. nov., isolated from coastal seawater in Qingdao.</title>
        <authorList>
            <person name="Zhang P."/>
        </authorList>
    </citation>
    <scope>NUCLEOTIDE SEQUENCE</scope>
    <source>
        <strain evidence="1">ZSDZ35</strain>
    </source>
</reference>
<comment type="caution">
    <text evidence="1">The sequence shown here is derived from an EMBL/GenBank/DDBJ whole genome shotgun (WGS) entry which is preliminary data.</text>
</comment>
<sequence>MHHLVDWLSNIEAWYRDENRQYPALKKLITAPPGDLFLSPVSDEKSDSLAYFFDGCLMLYRHEKQLQNIDNAYSYLHFSYAKLQQLASEPTSDLDVRRWSIKKLDHIIVAMMEFCQEQGTDAWRRESETLVELHITFMLAQSDMNIQRTTNV</sequence>